<gene>
    <name evidence="2" type="ORF">O1Q98_06335</name>
</gene>
<feature type="region of interest" description="Disordered" evidence="1">
    <location>
        <begin position="1"/>
        <end position="48"/>
    </location>
</feature>
<evidence type="ECO:0000256" key="1">
    <source>
        <dbReference type="SAM" id="MobiDB-lite"/>
    </source>
</evidence>
<name>A0ABY8GA93_9GAMM</name>
<dbReference type="RefSeq" id="WP_269975703.1">
    <property type="nucleotide sequence ID" value="NZ_CP114280.1"/>
</dbReference>
<keyword evidence="3" id="KW-1185">Reference proteome</keyword>
<proteinExistence type="predicted"/>
<dbReference type="EMBL" id="CP114280">
    <property type="protein sequence ID" value="WFN56868.1"/>
    <property type="molecule type" value="Genomic_DNA"/>
</dbReference>
<evidence type="ECO:0000313" key="3">
    <source>
        <dbReference type="Proteomes" id="UP001219630"/>
    </source>
</evidence>
<feature type="compositionally biased region" description="Basic residues" evidence="1">
    <location>
        <begin position="39"/>
        <end position="48"/>
    </location>
</feature>
<sequence>MPAAGSSAMPANRGTVGEGLTSKREDSALKGDSGTHLVRAARRSSRLF</sequence>
<protein>
    <submittedName>
        <fullName evidence="2">Uncharacterized protein</fullName>
    </submittedName>
</protein>
<accession>A0ABY8GA93</accession>
<evidence type="ECO:0000313" key="2">
    <source>
        <dbReference type="EMBL" id="WFN56868.1"/>
    </source>
</evidence>
<organism evidence="2 3">
    <name type="scientific">Dickeya lacustris</name>
    <dbReference type="NCBI Taxonomy" id="2259638"/>
    <lineage>
        <taxon>Bacteria</taxon>
        <taxon>Pseudomonadati</taxon>
        <taxon>Pseudomonadota</taxon>
        <taxon>Gammaproteobacteria</taxon>
        <taxon>Enterobacterales</taxon>
        <taxon>Pectobacteriaceae</taxon>
        <taxon>Dickeya</taxon>
    </lineage>
</organism>
<reference evidence="2 3" key="1">
    <citation type="submission" date="2022-12" db="EMBL/GenBank/DDBJ databases">
        <title>Complete genome sequencing of Dickeya lacustris type strain LMG30899.</title>
        <authorList>
            <person name="Dobhal S."/>
            <person name="Arizala D."/>
            <person name="Arif M."/>
        </authorList>
    </citation>
    <scope>NUCLEOTIDE SEQUENCE [LARGE SCALE GENOMIC DNA]</scope>
    <source>
        <strain evidence="2 3">LMG30899</strain>
    </source>
</reference>
<dbReference type="Proteomes" id="UP001219630">
    <property type="component" value="Chromosome"/>
</dbReference>